<dbReference type="AlphaFoldDB" id="A0A3P6CZV6"/>
<gene>
    <name evidence="2" type="ORF">BOLC4T26865H</name>
</gene>
<reference evidence="2" key="1">
    <citation type="submission" date="2018-11" db="EMBL/GenBank/DDBJ databases">
        <authorList>
            <consortium name="Genoscope - CEA"/>
            <person name="William W."/>
        </authorList>
    </citation>
    <scope>NUCLEOTIDE SEQUENCE</scope>
</reference>
<proteinExistence type="predicted"/>
<name>A0A3P6CZV6_BRAOL</name>
<sequence>MGRKELKPIANTRAPDGDFEDPEIAEQLRRSRNGCEHHGAACYKKRSTHKENTRGKP</sequence>
<dbReference type="EMBL" id="LR031873">
    <property type="protein sequence ID" value="VDD12869.1"/>
    <property type="molecule type" value="Genomic_DNA"/>
</dbReference>
<organism evidence="2">
    <name type="scientific">Brassica oleracea</name>
    <name type="common">Wild cabbage</name>
    <dbReference type="NCBI Taxonomy" id="3712"/>
    <lineage>
        <taxon>Eukaryota</taxon>
        <taxon>Viridiplantae</taxon>
        <taxon>Streptophyta</taxon>
        <taxon>Embryophyta</taxon>
        <taxon>Tracheophyta</taxon>
        <taxon>Spermatophyta</taxon>
        <taxon>Magnoliopsida</taxon>
        <taxon>eudicotyledons</taxon>
        <taxon>Gunneridae</taxon>
        <taxon>Pentapetalae</taxon>
        <taxon>rosids</taxon>
        <taxon>malvids</taxon>
        <taxon>Brassicales</taxon>
        <taxon>Brassicaceae</taxon>
        <taxon>Brassiceae</taxon>
        <taxon>Brassica</taxon>
    </lineage>
</organism>
<feature type="region of interest" description="Disordered" evidence="1">
    <location>
        <begin position="1"/>
        <end position="21"/>
    </location>
</feature>
<accession>A0A3P6CZV6</accession>
<evidence type="ECO:0000256" key="1">
    <source>
        <dbReference type="SAM" id="MobiDB-lite"/>
    </source>
</evidence>
<protein>
    <submittedName>
        <fullName evidence="2">Uncharacterized protein</fullName>
    </submittedName>
</protein>
<evidence type="ECO:0000313" key="2">
    <source>
        <dbReference type="EMBL" id="VDD12869.1"/>
    </source>
</evidence>